<comment type="caution">
    <text evidence="2">The sequence shown here is derived from an EMBL/GenBank/DDBJ whole genome shotgun (WGS) entry which is preliminary data.</text>
</comment>
<name>A0A226EM97_FOLCA</name>
<reference evidence="2 3" key="1">
    <citation type="submission" date="2015-12" db="EMBL/GenBank/DDBJ databases">
        <title>The genome of Folsomia candida.</title>
        <authorList>
            <person name="Faddeeva A."/>
            <person name="Derks M.F."/>
            <person name="Anvar Y."/>
            <person name="Smit S."/>
            <person name="Van Straalen N."/>
            <person name="Roelofs D."/>
        </authorList>
    </citation>
    <scope>NUCLEOTIDE SEQUENCE [LARGE SCALE GENOMIC DNA]</scope>
    <source>
        <strain evidence="2 3">VU population</strain>
        <tissue evidence="2">Whole body</tissue>
    </source>
</reference>
<sequence>MSKSPPSIALTADRTQADEESIQEQLSLFHFGQKTTGRRFSHPNQIKYVDEYERRKGLSQPGSPSVSLHPEFEEFDYDEVHVNKFLIDSKKDDGVDHEGEKTPSPVMENPVVPPAYVTHSFVSETLASGRDCDVTNVISLMKTHECASKTRILFASRTFFQISNFRFHVVTQSSGWATFCLIAKKRFRLTEKFTLSSRIRIFSRNRNSSADFGPNTGRVQLSGGGLKVLPCHAFLALSTSRSFHSACTSQKTVLTMNNLKSKPFAVVEFIEKDKTLVSVVSANWLSAANTQCYWPSGPGSHQKLINHILPDVTWEKYQCSLLKFSSTIESATKSANSARTSDKLSSSEVEIAGFSKGRPPPRRRRKNKVAAAVKIVTPSTDSGGNSEEEVSSGGDPVVSGLVNLINSVSTVIENPSSDPQPRRQPTLVSVDSTVVNLSSPIHHPPAASLGGQIVNLSQNEPESQIFAAVDVVPLFASLTELINNFKYENNAFQTKVTEELVKIRGHQEEILRRTAGTIDESPLEDDPNRPDIPLSTPEGLDLLNDWLKSNQTKTILVEKLRYLGGKNPNEIVTRILEQLLLDKLAKIISLTGAGKCAKRGLKDSKLQQVLYETVRLNRSTRELTNSEIDDFTKRWLKNSKDRDGGRKQRNKEECSTGRFPNEQQDGNIDGP</sequence>
<evidence type="ECO:0008006" key="4">
    <source>
        <dbReference type="Google" id="ProtNLM"/>
    </source>
</evidence>
<protein>
    <recommendedName>
        <fullName evidence="4">DUF4806 domain-containing protein</fullName>
    </recommendedName>
</protein>
<gene>
    <name evidence="2" type="ORF">Fcan01_08520</name>
</gene>
<evidence type="ECO:0000313" key="3">
    <source>
        <dbReference type="Proteomes" id="UP000198287"/>
    </source>
</evidence>
<feature type="region of interest" description="Disordered" evidence="1">
    <location>
        <begin position="638"/>
        <end position="671"/>
    </location>
</feature>
<dbReference type="PANTHER" id="PTHR34153:SF2">
    <property type="entry name" value="SI:CH211-262H13.3-RELATED"/>
    <property type="match status" value="1"/>
</dbReference>
<proteinExistence type="predicted"/>
<feature type="compositionally biased region" description="Polar residues" evidence="1">
    <location>
        <begin position="661"/>
        <end position="671"/>
    </location>
</feature>
<dbReference type="EMBL" id="LNIX01000003">
    <property type="protein sequence ID" value="OXA57676.1"/>
    <property type="molecule type" value="Genomic_DNA"/>
</dbReference>
<accession>A0A226EM97</accession>
<feature type="compositionally biased region" description="Basic and acidic residues" evidence="1">
    <location>
        <begin position="638"/>
        <end position="655"/>
    </location>
</feature>
<evidence type="ECO:0000256" key="1">
    <source>
        <dbReference type="SAM" id="MobiDB-lite"/>
    </source>
</evidence>
<dbReference type="OrthoDB" id="7554902at2759"/>
<feature type="compositionally biased region" description="Basic residues" evidence="1">
    <location>
        <begin position="359"/>
        <end position="368"/>
    </location>
</feature>
<keyword evidence="3" id="KW-1185">Reference proteome</keyword>
<dbReference type="AlphaFoldDB" id="A0A226EM97"/>
<dbReference type="Proteomes" id="UP000198287">
    <property type="component" value="Unassembled WGS sequence"/>
</dbReference>
<feature type="compositionally biased region" description="Polar residues" evidence="1">
    <location>
        <begin position="335"/>
        <end position="348"/>
    </location>
</feature>
<evidence type="ECO:0000313" key="2">
    <source>
        <dbReference type="EMBL" id="OXA57676.1"/>
    </source>
</evidence>
<dbReference type="PANTHER" id="PTHR34153">
    <property type="entry name" value="SI:CH211-262H13.3-RELATED-RELATED"/>
    <property type="match status" value="1"/>
</dbReference>
<feature type="region of interest" description="Disordered" evidence="1">
    <location>
        <begin position="335"/>
        <end position="396"/>
    </location>
</feature>
<organism evidence="2 3">
    <name type="scientific">Folsomia candida</name>
    <name type="common">Springtail</name>
    <dbReference type="NCBI Taxonomy" id="158441"/>
    <lineage>
        <taxon>Eukaryota</taxon>
        <taxon>Metazoa</taxon>
        <taxon>Ecdysozoa</taxon>
        <taxon>Arthropoda</taxon>
        <taxon>Hexapoda</taxon>
        <taxon>Collembola</taxon>
        <taxon>Entomobryomorpha</taxon>
        <taxon>Isotomoidea</taxon>
        <taxon>Isotomidae</taxon>
        <taxon>Proisotominae</taxon>
        <taxon>Folsomia</taxon>
    </lineage>
</organism>